<dbReference type="AlphaFoldDB" id="A0A2U1Q0H8"/>
<accession>A0A2U1Q0H8</accession>
<reference evidence="3 4" key="1">
    <citation type="journal article" date="2018" name="Mol. Plant">
        <title>The genome of Artemisia annua provides insight into the evolution of Asteraceae family and artemisinin biosynthesis.</title>
        <authorList>
            <person name="Shen Q."/>
            <person name="Zhang L."/>
            <person name="Liao Z."/>
            <person name="Wang S."/>
            <person name="Yan T."/>
            <person name="Shi P."/>
            <person name="Liu M."/>
            <person name="Fu X."/>
            <person name="Pan Q."/>
            <person name="Wang Y."/>
            <person name="Lv Z."/>
            <person name="Lu X."/>
            <person name="Zhang F."/>
            <person name="Jiang W."/>
            <person name="Ma Y."/>
            <person name="Chen M."/>
            <person name="Hao X."/>
            <person name="Li L."/>
            <person name="Tang Y."/>
            <person name="Lv G."/>
            <person name="Zhou Y."/>
            <person name="Sun X."/>
            <person name="Brodelius P.E."/>
            <person name="Rose J.K.C."/>
            <person name="Tang K."/>
        </authorList>
    </citation>
    <scope>NUCLEOTIDE SEQUENCE [LARGE SCALE GENOMIC DNA]</scope>
    <source>
        <strain evidence="4">cv. Huhao1</strain>
        <tissue evidence="3">Leaf</tissue>
    </source>
</reference>
<feature type="compositionally biased region" description="Basic and acidic residues" evidence="1">
    <location>
        <begin position="91"/>
        <end position="117"/>
    </location>
</feature>
<dbReference type="CDD" id="cd03031">
    <property type="entry name" value="GRX_GRX_like"/>
    <property type="match status" value="1"/>
</dbReference>
<dbReference type="PANTHER" id="PTHR45669:SF26">
    <property type="entry name" value="GLUTAREDOXIN DOMAIN-CONTAINING PROTEIN"/>
    <property type="match status" value="1"/>
</dbReference>
<dbReference type="EMBL" id="PKPP01000536">
    <property type="protein sequence ID" value="PWA91538.1"/>
    <property type="molecule type" value="Genomic_DNA"/>
</dbReference>
<feature type="compositionally biased region" description="Basic and acidic residues" evidence="1">
    <location>
        <begin position="161"/>
        <end position="185"/>
    </location>
</feature>
<evidence type="ECO:0000256" key="1">
    <source>
        <dbReference type="SAM" id="MobiDB-lite"/>
    </source>
</evidence>
<feature type="region of interest" description="Disordered" evidence="1">
    <location>
        <begin position="86"/>
        <end position="191"/>
    </location>
</feature>
<dbReference type="Pfam" id="PF23733">
    <property type="entry name" value="GRXCR1-2_C"/>
    <property type="match status" value="1"/>
</dbReference>
<dbReference type="PROSITE" id="PS51354">
    <property type="entry name" value="GLUTAREDOXIN_2"/>
    <property type="match status" value="1"/>
</dbReference>
<dbReference type="PANTHER" id="PTHR45669">
    <property type="entry name" value="GLUTAREDOXIN DOMAIN-CONTAINING CYSTEINE-RICH PROTEIN CG12206-RELATED"/>
    <property type="match status" value="1"/>
</dbReference>
<keyword evidence="4" id="KW-1185">Reference proteome</keyword>
<dbReference type="InterPro" id="IPR036249">
    <property type="entry name" value="Thioredoxin-like_sf"/>
</dbReference>
<comment type="caution">
    <text evidence="3">The sequence shown here is derived from an EMBL/GenBank/DDBJ whole genome shotgun (WGS) entry which is preliminary data.</text>
</comment>
<dbReference type="OrthoDB" id="423313at2759"/>
<dbReference type="Gene3D" id="3.40.30.10">
    <property type="entry name" value="Glutaredoxin"/>
    <property type="match status" value="1"/>
</dbReference>
<dbReference type="SUPFAM" id="SSF52833">
    <property type="entry name" value="Thioredoxin-like"/>
    <property type="match status" value="1"/>
</dbReference>
<dbReference type="InterPro" id="IPR002109">
    <property type="entry name" value="Glutaredoxin"/>
</dbReference>
<gene>
    <name evidence="3" type="ORF">CTI12_AA089230</name>
</gene>
<feature type="domain" description="Glutaredoxin" evidence="2">
    <location>
        <begin position="202"/>
        <end position="276"/>
    </location>
</feature>
<evidence type="ECO:0000313" key="3">
    <source>
        <dbReference type="EMBL" id="PWA91538.1"/>
    </source>
</evidence>
<protein>
    <submittedName>
        <fullName evidence="3">Glutaredoxin</fullName>
    </submittedName>
</protein>
<dbReference type="Proteomes" id="UP000245207">
    <property type="component" value="Unassembled WGS sequence"/>
</dbReference>
<dbReference type="Pfam" id="PF00462">
    <property type="entry name" value="Glutaredoxin"/>
    <property type="match status" value="1"/>
</dbReference>
<feature type="compositionally biased region" description="Basic and acidic residues" evidence="1">
    <location>
        <begin position="124"/>
        <end position="154"/>
    </location>
</feature>
<sequence>MWKARSRDNGPIHRRSLSSANFTHTSFKDVEHLFSNDNDINSFRNLSDQPPPMTPPMTSSTVTRRLSVFHRVHLANKFARAFAKPVPDSRAAGDEKASKGESQISEKSRAAVDERRMTVTGAEFSKHSIDSKSTKRVDSRAAAEEKSTKSERRMTVTGAEFDSKSTKRVERVERVDSRARAETKPAKPNRLMTTIPGAEKRVVLYTTSLRVVRSTFEACKTVNSILRAFRVSIDERDLSMDSNYLSELQSIMTENNEECEKTNLTLPKVFIGGRYIGGAEEVKMLHESGELKKYIEELPSVRNGVCELCGDFRFVLCDECRGSHKCYSEKSGFRSCSLCNENGLIRCLACFDT</sequence>
<evidence type="ECO:0000313" key="4">
    <source>
        <dbReference type="Proteomes" id="UP000245207"/>
    </source>
</evidence>
<evidence type="ECO:0000259" key="2">
    <source>
        <dbReference type="Pfam" id="PF00462"/>
    </source>
</evidence>
<name>A0A2U1Q0H8_ARTAN</name>
<proteinExistence type="predicted"/>
<dbReference type="STRING" id="35608.A0A2U1Q0H8"/>
<organism evidence="3 4">
    <name type="scientific">Artemisia annua</name>
    <name type="common">Sweet wormwood</name>
    <dbReference type="NCBI Taxonomy" id="35608"/>
    <lineage>
        <taxon>Eukaryota</taxon>
        <taxon>Viridiplantae</taxon>
        <taxon>Streptophyta</taxon>
        <taxon>Embryophyta</taxon>
        <taxon>Tracheophyta</taxon>
        <taxon>Spermatophyta</taxon>
        <taxon>Magnoliopsida</taxon>
        <taxon>eudicotyledons</taxon>
        <taxon>Gunneridae</taxon>
        <taxon>Pentapetalae</taxon>
        <taxon>asterids</taxon>
        <taxon>campanulids</taxon>
        <taxon>Asterales</taxon>
        <taxon>Asteraceae</taxon>
        <taxon>Asteroideae</taxon>
        <taxon>Anthemideae</taxon>
        <taxon>Artemisiinae</taxon>
        <taxon>Artemisia</taxon>
    </lineage>
</organism>